<proteinExistence type="inferred from homology"/>
<feature type="domain" description="Ancillary SecYEG translocon subunit/Cell division coordinator CpoB TPR" evidence="10">
    <location>
        <begin position="15"/>
        <end position="205"/>
    </location>
</feature>
<evidence type="ECO:0000256" key="2">
    <source>
        <dbReference type="ARBA" id="ARBA00022475"/>
    </source>
</evidence>
<dbReference type="AlphaFoldDB" id="A9KFU5"/>
<dbReference type="PANTHER" id="PTHR38035:SF1">
    <property type="entry name" value="ANCILLARY SECYEG TRANSLOCON SUBUNIT"/>
    <property type="match status" value="1"/>
</dbReference>
<evidence type="ECO:0000256" key="8">
    <source>
        <dbReference type="ARBA" id="ARBA00024235"/>
    </source>
</evidence>
<accession>A9KFU5</accession>
<evidence type="ECO:0000313" key="12">
    <source>
        <dbReference type="Proteomes" id="UP000008555"/>
    </source>
</evidence>
<protein>
    <recommendedName>
        <fullName evidence="8">Ancillary SecYEG translocon subunit</fullName>
    </recommendedName>
</protein>
<evidence type="ECO:0000256" key="5">
    <source>
        <dbReference type="ARBA" id="ARBA00023136"/>
    </source>
</evidence>
<organism evidence="11 12">
    <name type="scientific">Coxiella burnetii (strain Dugway 5J108-111)</name>
    <dbReference type="NCBI Taxonomy" id="434922"/>
    <lineage>
        <taxon>Bacteria</taxon>
        <taxon>Pseudomonadati</taxon>
        <taxon>Pseudomonadota</taxon>
        <taxon>Gammaproteobacteria</taxon>
        <taxon>Legionellales</taxon>
        <taxon>Coxiellaceae</taxon>
        <taxon>Coxiella</taxon>
    </lineage>
</organism>
<dbReference type="PANTHER" id="PTHR38035">
    <property type="entry name" value="UPF0070 PROTEIN YFGM"/>
    <property type="match status" value="1"/>
</dbReference>
<keyword evidence="4 9" id="KW-1133">Transmembrane helix</keyword>
<gene>
    <name evidence="11" type="ordered locus">CBUD_1331</name>
</gene>
<dbReference type="Pfam" id="PF09976">
    <property type="entry name" value="TPR_21"/>
    <property type="match status" value="1"/>
</dbReference>
<name>A9KFU5_COXBN</name>
<dbReference type="InterPro" id="IPR011990">
    <property type="entry name" value="TPR-like_helical_dom_sf"/>
</dbReference>
<keyword evidence="3 9" id="KW-0812">Transmembrane</keyword>
<dbReference type="Gene3D" id="1.25.40.10">
    <property type="entry name" value="Tetratricopeptide repeat domain"/>
    <property type="match status" value="1"/>
</dbReference>
<keyword evidence="2" id="KW-1003">Cell membrane</keyword>
<dbReference type="GO" id="GO:0005886">
    <property type="term" value="C:plasma membrane"/>
    <property type="evidence" value="ECO:0007669"/>
    <property type="project" value="UniProtKB-SubCell"/>
</dbReference>
<dbReference type="KEGG" id="cbd:CBUD_1331"/>
<dbReference type="RefSeq" id="WP_005770804.1">
    <property type="nucleotide sequence ID" value="NC_009727.1"/>
</dbReference>
<evidence type="ECO:0000256" key="7">
    <source>
        <dbReference type="ARBA" id="ARBA00024197"/>
    </source>
</evidence>
<evidence type="ECO:0000256" key="4">
    <source>
        <dbReference type="ARBA" id="ARBA00022989"/>
    </source>
</evidence>
<evidence type="ECO:0000256" key="9">
    <source>
        <dbReference type="SAM" id="Phobius"/>
    </source>
</evidence>
<dbReference type="EMBL" id="CP000733">
    <property type="protein sequence ID" value="ABS76776.1"/>
    <property type="molecule type" value="Genomic_DNA"/>
</dbReference>
<evidence type="ECO:0000313" key="11">
    <source>
        <dbReference type="EMBL" id="ABS76776.1"/>
    </source>
</evidence>
<evidence type="ECO:0000256" key="3">
    <source>
        <dbReference type="ARBA" id="ARBA00022692"/>
    </source>
</evidence>
<dbReference type="PIRSF" id="PIRSF006170">
    <property type="entry name" value="YfgM"/>
    <property type="match status" value="1"/>
</dbReference>
<comment type="subcellular location">
    <subcellularLocation>
        <location evidence="1">Cell membrane</location>
        <topology evidence="1">Single-pass type II membrane protein</topology>
    </subcellularLocation>
</comment>
<evidence type="ECO:0000256" key="6">
    <source>
        <dbReference type="ARBA" id="ARBA00023186"/>
    </source>
</evidence>
<dbReference type="InterPro" id="IPR018704">
    <property type="entry name" value="SecYEG/CpoB_TPR"/>
</dbReference>
<feature type="transmembrane region" description="Helical" evidence="9">
    <location>
        <begin position="21"/>
        <end position="42"/>
    </location>
</feature>
<keyword evidence="6" id="KW-0143">Chaperone</keyword>
<comment type="similarity">
    <text evidence="7">Belongs to the YfgM family.</text>
</comment>
<evidence type="ECO:0000259" key="10">
    <source>
        <dbReference type="Pfam" id="PF09976"/>
    </source>
</evidence>
<sequence length="206" mass="23727">MTELLSDQEQIEMIKKWWRDYGRAIALAIVIGLLIGFGWRYWHRHQLEKTERASALYMQLQILASQNAWDKTKPLTDRLIKDYGKTPYAAMASFLNAKRAVEQNHLPLALDQLQWVMKNAIVSDLKQLARLRASRILLAENRPKAALNLLQTVDDQAYQPLVDEIKGDIYAAMGNRESAKQFYETAQQSMKAMGINDPYLTMKISQ</sequence>
<reference evidence="11 12" key="1">
    <citation type="journal article" date="2009" name="Infect. Immun.">
        <title>Comparative genomics reveal extensive transposon-mediated genomic plasticity and diversity among potential effector proteins within the genus Coxiella.</title>
        <authorList>
            <person name="Beare P.A."/>
            <person name="Unsworth N."/>
            <person name="Andoh M."/>
            <person name="Voth D.E."/>
            <person name="Omsland A."/>
            <person name="Gilk S.D."/>
            <person name="Williams K.P."/>
            <person name="Sobral B.W."/>
            <person name="Kupko J.J.III."/>
            <person name="Porcella S.F."/>
            <person name="Samuel J.E."/>
            <person name="Heinzen R.A."/>
        </authorList>
    </citation>
    <scope>NUCLEOTIDE SEQUENCE [LARGE SCALE GENOMIC DNA]</scope>
    <source>
        <strain evidence="11 12">Dugway 5J108-111</strain>
    </source>
</reference>
<dbReference type="GO" id="GO:0044877">
    <property type="term" value="F:protein-containing complex binding"/>
    <property type="evidence" value="ECO:0007669"/>
    <property type="project" value="InterPro"/>
</dbReference>
<dbReference type="Proteomes" id="UP000008555">
    <property type="component" value="Chromosome"/>
</dbReference>
<evidence type="ECO:0000256" key="1">
    <source>
        <dbReference type="ARBA" id="ARBA00004401"/>
    </source>
</evidence>
<keyword evidence="5 9" id="KW-0472">Membrane</keyword>
<dbReference type="HOGENOM" id="CLU_084785_1_0_6"/>
<dbReference type="InterPro" id="IPR026039">
    <property type="entry name" value="YfgM"/>
</dbReference>